<evidence type="ECO:0000256" key="3">
    <source>
        <dbReference type="ARBA" id="ARBA00022692"/>
    </source>
</evidence>
<keyword evidence="6" id="KW-0443">Lipid metabolism</keyword>
<dbReference type="OMA" id="YLNCQVI"/>
<organism evidence="11">
    <name type="scientific">Micromonas pusilla</name>
    <name type="common">Picoplanktonic green alga</name>
    <name type="synonym">Chromulina pusilla</name>
    <dbReference type="NCBI Taxonomy" id="38833"/>
    <lineage>
        <taxon>Eukaryota</taxon>
        <taxon>Viridiplantae</taxon>
        <taxon>Chlorophyta</taxon>
        <taxon>Mamiellophyceae</taxon>
        <taxon>Mamiellales</taxon>
        <taxon>Mamiellaceae</taxon>
        <taxon>Micromonas</taxon>
    </lineage>
</organism>
<evidence type="ECO:0000256" key="2">
    <source>
        <dbReference type="ARBA" id="ARBA00009295"/>
    </source>
</evidence>
<dbReference type="InterPro" id="IPR001199">
    <property type="entry name" value="Cyt_B5-like_heme/steroid-bd"/>
</dbReference>
<feature type="compositionally biased region" description="Polar residues" evidence="8">
    <location>
        <begin position="11"/>
        <end position="22"/>
    </location>
</feature>
<dbReference type="SUPFAM" id="SSF55856">
    <property type="entry name" value="Cytochrome b5-like heme/steroid binding domain"/>
    <property type="match status" value="1"/>
</dbReference>
<accession>A0A172SZR2</accession>
<name>A0A172SZR2_MICPS</name>
<evidence type="ECO:0000256" key="7">
    <source>
        <dbReference type="ARBA" id="ARBA00023136"/>
    </source>
</evidence>
<keyword evidence="7 9" id="KW-0472">Membrane</keyword>
<dbReference type="CDD" id="cd03506">
    <property type="entry name" value="Delta6-FADS-like"/>
    <property type="match status" value="1"/>
</dbReference>
<dbReference type="EMBL" id="KU236373">
    <property type="protein sequence ID" value="ANE37232.1"/>
    <property type="molecule type" value="mRNA"/>
</dbReference>
<dbReference type="InterPro" id="IPR005804">
    <property type="entry name" value="FA_desaturase_dom"/>
</dbReference>
<evidence type="ECO:0000313" key="11">
    <source>
        <dbReference type="EMBL" id="ANE37232.1"/>
    </source>
</evidence>
<comment type="subcellular location">
    <subcellularLocation>
        <location evidence="1">Membrane</location>
        <topology evidence="1">Multi-pass membrane protein</topology>
    </subcellularLocation>
</comment>
<dbReference type="BRENDA" id="1.14.19.3">
    <property type="organism ID" value="13579"/>
</dbReference>
<dbReference type="PIRSF" id="PIRSF015921">
    <property type="entry name" value="FA_sphinglp_des"/>
    <property type="match status" value="1"/>
</dbReference>
<feature type="transmembrane region" description="Helical" evidence="9">
    <location>
        <begin position="332"/>
        <end position="350"/>
    </location>
</feature>
<evidence type="ECO:0000256" key="9">
    <source>
        <dbReference type="SAM" id="Phobius"/>
    </source>
</evidence>
<evidence type="ECO:0000256" key="6">
    <source>
        <dbReference type="ARBA" id="ARBA00023098"/>
    </source>
</evidence>
<sequence length="463" mass="52935">MCPPKTDGRSSPRSPLTRSKSSAEALDAKDASTAPVDLKTLEPHELAATFETRWVRVEDVEYDVTNFKHPGGSVIFYMLANTGADATEAFKEFHMRSLKAWKMLRALPSRPAEIKRSESEDAPMLEDFARWRAELERDGFFKPSITHVAYRLLELLATFALGTALMYAGYPIIASVVYGAFFGARCGWVQHEGGHNSLTGSVYVDKRLQAMTCGFGLSTSGEMWNQMHNKHHATPQKVRHDMDLDTTPAVAFFNTAVEDNRPRGFSRAWARLQAWTFVPVTSGLLVQAFWIYVLHPRQVLRKKNYEEASWMLVSHVVRTAVIKLATGYSWPVAYWWFTFGNWIAYMYLFAHFSTSHTHLPVVPSDKHLSWVNYAVDHTVDIDPSRGYVNWLMGYLNCQVIHHLFPDMPQFRQPEVSRRFVPFAKKWGLNYKVLSYYGAWKATFSNLDKVGQHYYVNGKAEKAH</sequence>
<dbReference type="PANTHER" id="PTHR19353">
    <property type="entry name" value="FATTY ACID DESATURASE 2"/>
    <property type="match status" value="1"/>
</dbReference>
<feature type="domain" description="Cytochrome b5 heme-binding" evidence="10">
    <location>
        <begin position="33"/>
        <end position="115"/>
    </location>
</feature>
<feature type="transmembrane region" description="Helical" evidence="9">
    <location>
        <begin position="152"/>
        <end position="173"/>
    </location>
</feature>
<dbReference type="GO" id="GO:0006629">
    <property type="term" value="P:lipid metabolic process"/>
    <property type="evidence" value="ECO:0007669"/>
    <property type="project" value="UniProtKB-KW"/>
</dbReference>
<dbReference type="PROSITE" id="PS50255">
    <property type="entry name" value="CYTOCHROME_B5_2"/>
    <property type="match status" value="1"/>
</dbReference>
<keyword evidence="3 9" id="KW-0812">Transmembrane</keyword>
<feature type="compositionally biased region" description="Basic and acidic residues" evidence="8">
    <location>
        <begin position="1"/>
        <end position="10"/>
    </location>
</feature>
<feature type="region of interest" description="Disordered" evidence="8">
    <location>
        <begin position="1"/>
        <end position="31"/>
    </location>
</feature>
<keyword evidence="5" id="KW-0560">Oxidoreductase</keyword>
<dbReference type="Pfam" id="PF00487">
    <property type="entry name" value="FA_desaturase"/>
    <property type="match status" value="1"/>
</dbReference>
<evidence type="ECO:0000256" key="8">
    <source>
        <dbReference type="SAM" id="MobiDB-lite"/>
    </source>
</evidence>
<comment type="similarity">
    <text evidence="2">Belongs to the fatty acid desaturase type 1 family.</text>
</comment>
<dbReference type="InterPro" id="IPR036400">
    <property type="entry name" value="Cyt_B5-like_heme/steroid_sf"/>
</dbReference>
<keyword evidence="4 9" id="KW-1133">Transmembrane helix</keyword>
<dbReference type="AlphaFoldDB" id="A0A172SZR2"/>
<dbReference type="PANTHER" id="PTHR19353:SF88">
    <property type="entry name" value="DELTA(5) FATTY ACID DESATURASE FAT-4"/>
    <property type="match status" value="1"/>
</dbReference>
<reference evidence="11" key="1">
    <citation type="submission" date="2015-12" db="EMBL/GenBank/DDBJ databases">
        <authorList>
            <person name="Shamseldin A."/>
            <person name="Moawad H."/>
            <person name="Abd El-Rahim W.M."/>
            <person name="Sadowsky M.J."/>
        </authorList>
    </citation>
    <scope>NUCLEOTIDE SEQUENCE</scope>
</reference>
<dbReference type="InterPro" id="IPR012171">
    <property type="entry name" value="Fatty_acid_desaturase"/>
</dbReference>
<feature type="transmembrane region" description="Helical" evidence="9">
    <location>
        <begin position="274"/>
        <end position="295"/>
    </location>
</feature>
<evidence type="ECO:0000256" key="5">
    <source>
        <dbReference type="ARBA" id="ARBA00023002"/>
    </source>
</evidence>
<evidence type="ECO:0000256" key="4">
    <source>
        <dbReference type="ARBA" id="ARBA00022989"/>
    </source>
</evidence>
<dbReference type="Gene3D" id="3.10.120.10">
    <property type="entry name" value="Cytochrome b5-like heme/steroid binding domain"/>
    <property type="match status" value="1"/>
</dbReference>
<evidence type="ECO:0000259" key="10">
    <source>
        <dbReference type="PROSITE" id="PS50255"/>
    </source>
</evidence>
<protein>
    <submittedName>
        <fullName evidence="11">FADS6</fullName>
    </submittedName>
</protein>
<dbReference type="Pfam" id="PF00173">
    <property type="entry name" value="Cyt-b5"/>
    <property type="match status" value="1"/>
</dbReference>
<evidence type="ECO:0000256" key="1">
    <source>
        <dbReference type="ARBA" id="ARBA00004141"/>
    </source>
</evidence>
<dbReference type="GO" id="GO:0016020">
    <property type="term" value="C:membrane"/>
    <property type="evidence" value="ECO:0007669"/>
    <property type="project" value="UniProtKB-SubCell"/>
</dbReference>
<dbReference type="GO" id="GO:0016717">
    <property type="term" value="F:oxidoreductase activity, acting on paired donors, with oxidation of a pair of donors resulting in the reduction of molecular oxygen to two molecules of water"/>
    <property type="evidence" value="ECO:0007669"/>
    <property type="project" value="TreeGrafter"/>
</dbReference>
<proteinExistence type="evidence at transcript level"/>